<evidence type="ECO:0000259" key="12">
    <source>
        <dbReference type="PROSITE" id="PS50045"/>
    </source>
</evidence>
<evidence type="ECO:0000256" key="4">
    <source>
        <dbReference type="ARBA" id="ARBA00022741"/>
    </source>
</evidence>
<evidence type="ECO:0000256" key="2">
    <source>
        <dbReference type="ARBA" id="ARBA00022490"/>
    </source>
</evidence>
<keyword evidence="7" id="KW-0805">Transcription regulation</keyword>
<dbReference type="EMBL" id="JAVRHX010000001">
    <property type="protein sequence ID" value="MDT0593870.1"/>
    <property type="molecule type" value="Genomic_DNA"/>
</dbReference>
<evidence type="ECO:0000256" key="11">
    <source>
        <dbReference type="ARBA" id="ARBA00029500"/>
    </source>
</evidence>
<dbReference type="Gene3D" id="3.30.70.260">
    <property type="match status" value="1"/>
</dbReference>
<evidence type="ECO:0000313" key="15">
    <source>
        <dbReference type="EMBL" id="MDT0593870.1"/>
    </source>
</evidence>
<dbReference type="PROSITE" id="PS50045">
    <property type="entry name" value="SIGMA54_INTERACT_4"/>
    <property type="match status" value="1"/>
</dbReference>
<name>A0ABU2ZN89_9ALTE</name>
<evidence type="ECO:0000256" key="5">
    <source>
        <dbReference type="ARBA" id="ARBA00022797"/>
    </source>
</evidence>
<proteinExistence type="predicted"/>
<evidence type="ECO:0000256" key="9">
    <source>
        <dbReference type="ARBA" id="ARBA00023159"/>
    </source>
</evidence>
<dbReference type="InterPro" id="IPR009057">
    <property type="entry name" value="Homeodomain-like_sf"/>
</dbReference>
<dbReference type="InterPro" id="IPR025943">
    <property type="entry name" value="Sigma_54_int_dom_ATP-bd_2"/>
</dbReference>
<dbReference type="Pfam" id="PF00158">
    <property type="entry name" value="Sigma54_activat"/>
    <property type="match status" value="1"/>
</dbReference>
<evidence type="ECO:0000256" key="3">
    <source>
        <dbReference type="ARBA" id="ARBA00022491"/>
    </source>
</evidence>
<keyword evidence="6" id="KW-0067">ATP-binding</keyword>
<keyword evidence="4" id="KW-0547">Nucleotide-binding</keyword>
<dbReference type="InterPro" id="IPR002912">
    <property type="entry name" value="ACT_dom"/>
</dbReference>
<dbReference type="CDD" id="cd04877">
    <property type="entry name" value="ACT_TyrR"/>
    <property type="match status" value="1"/>
</dbReference>
<gene>
    <name evidence="15" type="primary">tyrR</name>
    <name evidence="15" type="ORF">RM552_03305</name>
</gene>
<dbReference type="Proteomes" id="UP001253545">
    <property type="component" value="Unassembled WGS sequence"/>
</dbReference>
<organism evidence="15 16">
    <name type="scientific">Glaciecola petra</name>
    <dbReference type="NCBI Taxonomy" id="3075602"/>
    <lineage>
        <taxon>Bacteria</taxon>
        <taxon>Pseudomonadati</taxon>
        <taxon>Pseudomonadota</taxon>
        <taxon>Gammaproteobacteria</taxon>
        <taxon>Alteromonadales</taxon>
        <taxon>Alteromonadaceae</taxon>
        <taxon>Glaciecola</taxon>
    </lineage>
</organism>
<evidence type="ECO:0000259" key="13">
    <source>
        <dbReference type="PROSITE" id="PS50112"/>
    </source>
</evidence>
<dbReference type="NCBIfam" id="TIGR04381">
    <property type="entry name" value="HTH_TypR"/>
    <property type="match status" value="1"/>
</dbReference>
<feature type="domain" description="PAS" evidence="13">
    <location>
        <begin position="78"/>
        <end position="119"/>
    </location>
</feature>
<dbReference type="InterPro" id="IPR025662">
    <property type="entry name" value="Sigma_54_int_dom_ATP-bd_1"/>
</dbReference>
<dbReference type="RefSeq" id="WP_311367365.1">
    <property type="nucleotide sequence ID" value="NZ_JAVRHX010000001.1"/>
</dbReference>
<accession>A0ABU2ZN89</accession>
<dbReference type="Pfam" id="PF18024">
    <property type="entry name" value="HTH_50"/>
    <property type="match status" value="1"/>
</dbReference>
<reference evidence="15 16" key="1">
    <citation type="submission" date="2023-09" db="EMBL/GenBank/DDBJ databases">
        <authorList>
            <person name="Rey-Velasco X."/>
        </authorList>
    </citation>
    <scope>NUCLEOTIDE SEQUENCE [LARGE SCALE GENOMIC DNA]</scope>
    <source>
        <strain evidence="15 16">P117</strain>
    </source>
</reference>
<dbReference type="Pfam" id="PF00989">
    <property type="entry name" value="PAS"/>
    <property type="match status" value="1"/>
</dbReference>
<dbReference type="SMART" id="SM00382">
    <property type="entry name" value="AAA"/>
    <property type="match status" value="1"/>
</dbReference>
<evidence type="ECO:0000256" key="6">
    <source>
        <dbReference type="ARBA" id="ARBA00022840"/>
    </source>
</evidence>
<dbReference type="Gene3D" id="1.10.10.60">
    <property type="entry name" value="Homeodomain-like"/>
    <property type="match status" value="1"/>
</dbReference>
<dbReference type="InterPro" id="IPR027417">
    <property type="entry name" value="P-loop_NTPase"/>
</dbReference>
<dbReference type="InterPro" id="IPR045865">
    <property type="entry name" value="ACT-like_dom_sf"/>
</dbReference>
<dbReference type="PROSITE" id="PS00676">
    <property type="entry name" value="SIGMA54_INTERACT_2"/>
    <property type="match status" value="1"/>
</dbReference>
<dbReference type="SUPFAM" id="SSF55785">
    <property type="entry name" value="PYP-like sensor domain (PAS domain)"/>
    <property type="match status" value="1"/>
</dbReference>
<dbReference type="InterPro" id="IPR000014">
    <property type="entry name" value="PAS"/>
</dbReference>
<comment type="subcellular location">
    <subcellularLocation>
        <location evidence="1">Cytoplasm</location>
    </subcellularLocation>
</comment>
<keyword evidence="8" id="KW-0238">DNA-binding</keyword>
<dbReference type="Pfam" id="PF01842">
    <property type="entry name" value="ACT"/>
    <property type="match status" value="1"/>
</dbReference>
<dbReference type="PROSITE" id="PS00675">
    <property type="entry name" value="SIGMA54_INTERACT_1"/>
    <property type="match status" value="1"/>
</dbReference>
<comment type="caution">
    <text evidence="15">The sequence shown here is derived from an EMBL/GenBank/DDBJ whole genome shotgun (WGS) entry which is preliminary data.</text>
</comment>
<feature type="domain" description="Sigma-54 factor interaction" evidence="12">
    <location>
        <begin position="205"/>
        <end position="433"/>
    </location>
</feature>
<dbReference type="SUPFAM" id="SSF52540">
    <property type="entry name" value="P-loop containing nucleoside triphosphate hydrolases"/>
    <property type="match status" value="1"/>
</dbReference>
<dbReference type="Pfam" id="PF25601">
    <property type="entry name" value="AAA_lid_14"/>
    <property type="match status" value="1"/>
</dbReference>
<dbReference type="PANTHER" id="PTHR32071">
    <property type="entry name" value="TRANSCRIPTIONAL REGULATORY PROTEIN"/>
    <property type="match status" value="1"/>
</dbReference>
<dbReference type="InterPro" id="IPR025944">
    <property type="entry name" value="Sigma_54_int_dom_CS"/>
</dbReference>
<dbReference type="InterPro" id="IPR003593">
    <property type="entry name" value="AAA+_ATPase"/>
</dbReference>
<dbReference type="SUPFAM" id="SSF55021">
    <property type="entry name" value="ACT-like"/>
    <property type="match status" value="1"/>
</dbReference>
<keyword evidence="10" id="KW-0804">Transcription</keyword>
<dbReference type="InterPro" id="IPR013767">
    <property type="entry name" value="PAS_fold"/>
</dbReference>
<dbReference type="PANTHER" id="PTHR32071:SF3">
    <property type="entry name" value="HTH-TYPE TRANSCRIPTIONAL REGULATORY PROTEIN TYRR"/>
    <property type="match status" value="1"/>
</dbReference>
<dbReference type="CDD" id="cd00009">
    <property type="entry name" value="AAA"/>
    <property type="match status" value="1"/>
</dbReference>
<keyword evidence="3" id="KW-0678">Repressor</keyword>
<dbReference type="Gene3D" id="1.10.8.60">
    <property type="match status" value="1"/>
</dbReference>
<evidence type="ECO:0000256" key="1">
    <source>
        <dbReference type="ARBA" id="ARBA00004496"/>
    </source>
</evidence>
<evidence type="ECO:0000259" key="14">
    <source>
        <dbReference type="PROSITE" id="PS51671"/>
    </source>
</evidence>
<protein>
    <recommendedName>
        <fullName evidence="11">HTH-type transcriptional regulatory protein TyrR</fullName>
    </recommendedName>
</protein>
<sequence>MRLEISCKDRKGITQAVLDILNEYDIDLRGIEIDETGKIFLDFPTIEFSDFQHLMPQLRRVDGIVDVKTTPFMPIQRERNQLHAILQTLPDPVFSIDVNGKVVLYNDVVTSSLELQTDQQLDINIEELISGFNFIKWLSAKKVEAQTQKVQFLQQDYIADMLPVNIPDSETNVLAGAVILLKSEVRLGAQIHALRSTYSGSFDSFDANSTAMRRVIREAKRMSELDGNILITGDTGSGKEQIARACHENSARSDGEFVTLNCASLPDDVAETELFGYADGGFEKAVGKAGLFEQAAGGTILFDEVSEMSMSLQAKLLRVLEYGTYHQVGDSRVKYIDCRIICTSCKDLAEAVQNGKFREDLYYRLNVLGLAIPPLRERKADIVSLANKLVLQHSKKLGIQAPKLSKPCIDYIESYPWPGNIRQLKNALYRAISLIDGNEITKEAIKLPNCSASVTYIDENFDGTLEQEVKRFEKDMLKRLYPSYPSTRQLAKKLGLSHTAIANKLREYGISKHSVRMQ</sequence>
<dbReference type="PROSITE" id="PS51671">
    <property type="entry name" value="ACT"/>
    <property type="match status" value="1"/>
</dbReference>
<dbReference type="NCBIfam" id="NF008085">
    <property type="entry name" value="PRK10820.1"/>
    <property type="match status" value="1"/>
</dbReference>
<dbReference type="InterPro" id="IPR030828">
    <property type="entry name" value="HTH_TyrR"/>
</dbReference>
<dbReference type="PROSITE" id="PS50112">
    <property type="entry name" value="PAS"/>
    <property type="match status" value="1"/>
</dbReference>
<evidence type="ECO:0000256" key="10">
    <source>
        <dbReference type="ARBA" id="ARBA00023163"/>
    </source>
</evidence>
<dbReference type="InterPro" id="IPR058031">
    <property type="entry name" value="AAA_lid_NorR"/>
</dbReference>
<keyword evidence="9" id="KW-0010">Activator</keyword>
<evidence type="ECO:0000313" key="16">
    <source>
        <dbReference type="Proteomes" id="UP001253545"/>
    </source>
</evidence>
<dbReference type="PROSITE" id="PS00688">
    <property type="entry name" value="SIGMA54_INTERACT_3"/>
    <property type="match status" value="1"/>
</dbReference>
<keyword evidence="16" id="KW-1185">Reference proteome</keyword>
<evidence type="ECO:0000256" key="8">
    <source>
        <dbReference type="ARBA" id="ARBA00023125"/>
    </source>
</evidence>
<dbReference type="InterPro" id="IPR002078">
    <property type="entry name" value="Sigma_54_int"/>
</dbReference>
<dbReference type="Gene3D" id="3.40.50.300">
    <property type="entry name" value="P-loop containing nucleotide triphosphate hydrolases"/>
    <property type="match status" value="1"/>
</dbReference>
<keyword evidence="2" id="KW-0963">Cytoplasm</keyword>
<dbReference type="SUPFAM" id="SSF46689">
    <property type="entry name" value="Homeodomain-like"/>
    <property type="match status" value="1"/>
</dbReference>
<feature type="domain" description="ACT" evidence="14">
    <location>
        <begin position="2"/>
        <end position="72"/>
    </location>
</feature>
<dbReference type="Gene3D" id="3.30.450.20">
    <property type="entry name" value="PAS domain"/>
    <property type="match status" value="1"/>
</dbReference>
<keyword evidence="5" id="KW-0058">Aromatic hydrocarbons catabolism</keyword>
<evidence type="ECO:0000256" key="7">
    <source>
        <dbReference type="ARBA" id="ARBA00023015"/>
    </source>
</evidence>
<dbReference type="InterPro" id="IPR035965">
    <property type="entry name" value="PAS-like_dom_sf"/>
</dbReference>